<reference evidence="2 3" key="1">
    <citation type="submission" date="2021-03" db="EMBL/GenBank/DDBJ databases">
        <title>Enterococcal diversity collection.</title>
        <authorList>
            <person name="Gilmore M.S."/>
            <person name="Schwartzman J."/>
            <person name="Van Tyne D."/>
            <person name="Martin M."/>
            <person name="Earl A.M."/>
            <person name="Manson A.L."/>
            <person name="Straub T."/>
            <person name="Salamzade R."/>
            <person name="Saavedra J."/>
            <person name="Lebreton F."/>
            <person name="Prichula J."/>
            <person name="Schaufler K."/>
            <person name="Gaca A."/>
            <person name="Sgardioli B."/>
            <person name="Wagenaar J."/>
            <person name="Strong T."/>
        </authorList>
    </citation>
    <scope>NUCLEOTIDE SEQUENCE [LARGE SCALE GENOMIC DNA]</scope>
    <source>
        <strain evidence="2 3">669A</strain>
    </source>
</reference>
<dbReference type="InterPro" id="IPR002178">
    <property type="entry name" value="PTS_EIIA_type-2_dom"/>
</dbReference>
<feature type="domain" description="PTS EIIA type-2" evidence="1">
    <location>
        <begin position="1"/>
        <end position="147"/>
    </location>
</feature>
<dbReference type="RefSeq" id="WP_207672931.1">
    <property type="nucleotide sequence ID" value="NZ_JAFREM010000012.1"/>
</dbReference>
<dbReference type="Proteomes" id="UP000664601">
    <property type="component" value="Unassembled WGS sequence"/>
</dbReference>
<keyword evidence="3" id="KW-1185">Reference proteome</keyword>
<name>A0ABS3LB84_9ENTE</name>
<comment type="caution">
    <text evidence="2">The sequence shown here is derived from an EMBL/GenBank/DDBJ whole genome shotgun (WGS) entry which is preliminary data.</text>
</comment>
<keyword evidence="2" id="KW-0762">Sugar transport</keyword>
<dbReference type="SUPFAM" id="SSF55804">
    <property type="entry name" value="Phoshotransferase/anion transport protein"/>
    <property type="match status" value="1"/>
</dbReference>
<dbReference type="InterPro" id="IPR016152">
    <property type="entry name" value="PTrfase/Anion_transptr"/>
</dbReference>
<proteinExistence type="predicted"/>
<protein>
    <submittedName>
        <fullName evidence="2">PTS sugar transporter subunit IIA</fullName>
    </submittedName>
</protein>
<organism evidence="2 3">
    <name type="scientific">Candidatus Enterococcus moelleringii</name>
    <dbReference type="NCBI Taxonomy" id="2815325"/>
    <lineage>
        <taxon>Bacteria</taxon>
        <taxon>Bacillati</taxon>
        <taxon>Bacillota</taxon>
        <taxon>Bacilli</taxon>
        <taxon>Lactobacillales</taxon>
        <taxon>Enterococcaceae</taxon>
        <taxon>Enterococcus</taxon>
    </lineage>
</organism>
<dbReference type="Gene3D" id="3.40.930.10">
    <property type="entry name" value="Mannitol-specific EII, Chain A"/>
    <property type="match status" value="1"/>
</dbReference>
<keyword evidence="2" id="KW-0813">Transport</keyword>
<dbReference type="PROSITE" id="PS51094">
    <property type="entry name" value="PTS_EIIA_TYPE_2"/>
    <property type="match status" value="1"/>
</dbReference>
<gene>
    <name evidence="2" type="ORF">JZO70_07505</name>
</gene>
<evidence type="ECO:0000313" key="3">
    <source>
        <dbReference type="Proteomes" id="UP000664601"/>
    </source>
</evidence>
<dbReference type="Pfam" id="PF00359">
    <property type="entry name" value="PTS_EIIA_2"/>
    <property type="match status" value="1"/>
</dbReference>
<dbReference type="PANTHER" id="PTHR47738:SF3">
    <property type="entry name" value="PHOSPHOTRANSFERASE SYSTEM MANNITOL_FRUCTOSE-SPECIFIC IIA DOMAIN CONTAINING PROTEIN"/>
    <property type="match status" value="1"/>
</dbReference>
<sequence length="148" mass="16429">MITKDFLYCHYTAKDKEDLFDRLTADLMTKDIVNEGFAQALKDREAEFPTGLPVPHGVAIPHTDGSLVNSDQLVFVTLTDPITFNEMGGDDEDTISVKVVVMLAVKDGKKHLTVLQNLIESIQKEGFVDQLVAANNEEEIMTTVQAFL</sequence>
<dbReference type="CDD" id="cd00211">
    <property type="entry name" value="PTS_IIA_fru"/>
    <property type="match status" value="1"/>
</dbReference>
<dbReference type="InterPro" id="IPR051541">
    <property type="entry name" value="PTS_SugarTrans_NitroReg"/>
</dbReference>
<dbReference type="EMBL" id="JAFREM010000012">
    <property type="protein sequence ID" value="MBO1306001.1"/>
    <property type="molecule type" value="Genomic_DNA"/>
</dbReference>
<evidence type="ECO:0000313" key="2">
    <source>
        <dbReference type="EMBL" id="MBO1306001.1"/>
    </source>
</evidence>
<dbReference type="PANTHER" id="PTHR47738">
    <property type="entry name" value="PTS SYSTEM FRUCTOSE-LIKE EIIA COMPONENT-RELATED"/>
    <property type="match status" value="1"/>
</dbReference>
<evidence type="ECO:0000259" key="1">
    <source>
        <dbReference type="PROSITE" id="PS51094"/>
    </source>
</evidence>
<accession>A0ABS3LB84</accession>